<dbReference type="SUPFAM" id="SSF51182">
    <property type="entry name" value="RmlC-like cupins"/>
    <property type="match status" value="1"/>
</dbReference>
<evidence type="ECO:0000256" key="1">
    <source>
        <dbReference type="ARBA" id="ARBA00022723"/>
    </source>
</evidence>
<dbReference type="InterPro" id="IPR014710">
    <property type="entry name" value="RmlC-like_jellyroll"/>
</dbReference>
<protein>
    <submittedName>
        <fullName evidence="3">Cupin</fullName>
    </submittedName>
</protein>
<name>A0A419SUF2_9FIRM</name>
<feature type="domain" description="Cupin type-2" evidence="2">
    <location>
        <begin position="39"/>
        <end position="105"/>
    </location>
</feature>
<comment type="caution">
    <text evidence="3">The sequence shown here is derived from an EMBL/GenBank/DDBJ whole genome shotgun (WGS) entry which is preliminary data.</text>
</comment>
<dbReference type="OrthoDB" id="9797047at2"/>
<dbReference type="InterPro" id="IPR011051">
    <property type="entry name" value="RmlC_Cupin_sf"/>
</dbReference>
<dbReference type="InterPro" id="IPR051610">
    <property type="entry name" value="GPI/OXD"/>
</dbReference>
<dbReference type="InterPro" id="IPR013096">
    <property type="entry name" value="Cupin_2"/>
</dbReference>
<dbReference type="PANTHER" id="PTHR35848:SF6">
    <property type="entry name" value="CUPIN TYPE-2 DOMAIN-CONTAINING PROTEIN"/>
    <property type="match status" value="1"/>
</dbReference>
<evidence type="ECO:0000259" key="2">
    <source>
        <dbReference type="Pfam" id="PF07883"/>
    </source>
</evidence>
<dbReference type="GO" id="GO:0046872">
    <property type="term" value="F:metal ion binding"/>
    <property type="evidence" value="ECO:0007669"/>
    <property type="project" value="UniProtKB-KW"/>
</dbReference>
<evidence type="ECO:0000313" key="3">
    <source>
        <dbReference type="EMBL" id="RKD28870.1"/>
    </source>
</evidence>
<dbReference type="EMBL" id="MCIA01000033">
    <property type="protein sequence ID" value="RKD28870.1"/>
    <property type="molecule type" value="Genomic_DNA"/>
</dbReference>
<accession>A0A419SUF2</accession>
<dbReference type="AlphaFoldDB" id="A0A419SUF2"/>
<sequence length="109" mass="12194">MIIDFDKTEEKILPQFNGGEKEFNTRMFLDDLNKIQRGRLAPGASIGMHTHVTNSEIIYILEGEGTVLYDEGEESVEAGLCHYCPKGHAHSLINTGEKELIFFAVVPVQ</sequence>
<keyword evidence="4" id="KW-1185">Reference proteome</keyword>
<gene>
    <name evidence="3" type="ORF">BET01_08995</name>
</gene>
<keyword evidence="1" id="KW-0479">Metal-binding</keyword>
<evidence type="ECO:0000313" key="4">
    <source>
        <dbReference type="Proteomes" id="UP000284277"/>
    </source>
</evidence>
<dbReference type="RefSeq" id="WP_120198313.1">
    <property type="nucleotide sequence ID" value="NZ_MCIA01000033.1"/>
</dbReference>
<dbReference type="Pfam" id="PF07883">
    <property type="entry name" value="Cupin_2"/>
    <property type="match status" value="1"/>
</dbReference>
<dbReference type="Proteomes" id="UP000284277">
    <property type="component" value="Unassembled WGS sequence"/>
</dbReference>
<proteinExistence type="predicted"/>
<organism evidence="3 4">
    <name type="scientific">Lacrimispora algidixylanolytica</name>
    <dbReference type="NCBI Taxonomy" id="94868"/>
    <lineage>
        <taxon>Bacteria</taxon>
        <taxon>Bacillati</taxon>
        <taxon>Bacillota</taxon>
        <taxon>Clostridia</taxon>
        <taxon>Lachnospirales</taxon>
        <taxon>Lachnospiraceae</taxon>
        <taxon>Lacrimispora</taxon>
    </lineage>
</organism>
<dbReference type="Gene3D" id="2.60.120.10">
    <property type="entry name" value="Jelly Rolls"/>
    <property type="match status" value="1"/>
</dbReference>
<dbReference type="PANTHER" id="PTHR35848">
    <property type="entry name" value="OXALATE-BINDING PROTEIN"/>
    <property type="match status" value="1"/>
</dbReference>
<reference evidence="3 4" key="1">
    <citation type="submission" date="2016-08" db="EMBL/GenBank/DDBJ databases">
        <title>A new outlook on sporulation: Clostridium algidixylanolyticum.</title>
        <authorList>
            <person name="Poppleton D.I."/>
            <person name="Gribaldo S."/>
        </authorList>
    </citation>
    <scope>NUCLEOTIDE SEQUENCE [LARGE SCALE GENOMIC DNA]</scope>
    <source>
        <strain evidence="3 4">SPL73</strain>
    </source>
</reference>